<organism evidence="1 2">
    <name type="scientific">Rapidithrix thailandica</name>
    <dbReference type="NCBI Taxonomy" id="413964"/>
    <lineage>
        <taxon>Bacteria</taxon>
        <taxon>Pseudomonadati</taxon>
        <taxon>Bacteroidota</taxon>
        <taxon>Cytophagia</taxon>
        <taxon>Cytophagales</taxon>
        <taxon>Flammeovirgaceae</taxon>
        <taxon>Rapidithrix</taxon>
    </lineage>
</organism>
<reference evidence="1 2" key="1">
    <citation type="submission" date="2024-04" db="EMBL/GenBank/DDBJ databases">
        <title>Novel genus in family Flammeovirgaceae.</title>
        <authorList>
            <person name="Nguyen T.H."/>
            <person name="Vuong T.Q."/>
            <person name="Le H."/>
            <person name="Kim S.-G."/>
        </authorList>
    </citation>
    <scope>NUCLEOTIDE SEQUENCE [LARGE SCALE GENOMIC DNA]</scope>
    <source>
        <strain evidence="1 2">JCM 23209</strain>
    </source>
</reference>
<comment type="caution">
    <text evidence="1">The sequence shown here is derived from an EMBL/GenBank/DDBJ whole genome shotgun (WGS) entry which is preliminary data.</text>
</comment>
<dbReference type="EMBL" id="JBDKWZ010000026">
    <property type="protein sequence ID" value="MEN7551751.1"/>
    <property type="molecule type" value="Genomic_DNA"/>
</dbReference>
<evidence type="ECO:0000313" key="2">
    <source>
        <dbReference type="Proteomes" id="UP001403385"/>
    </source>
</evidence>
<name>A0AAW9SLX1_9BACT</name>
<keyword evidence="2" id="KW-1185">Reference proteome</keyword>
<protein>
    <submittedName>
        <fullName evidence="1">Uncharacterized protein</fullName>
    </submittedName>
</protein>
<dbReference type="AlphaFoldDB" id="A0AAW9SLX1"/>
<evidence type="ECO:0000313" key="1">
    <source>
        <dbReference type="EMBL" id="MEN7551751.1"/>
    </source>
</evidence>
<dbReference type="Proteomes" id="UP001403385">
    <property type="component" value="Unassembled WGS sequence"/>
</dbReference>
<gene>
    <name evidence="1" type="ORF">AAG747_27795</name>
</gene>
<accession>A0AAW9SLX1</accession>
<proteinExistence type="predicted"/>
<sequence>MIKFHTAGYFENRNRGKGNIRTGQFEVDTSMLDGTMSEKCPAGL</sequence>
<dbReference type="RefSeq" id="WP_346824530.1">
    <property type="nucleotide sequence ID" value="NZ_JBDKWZ010000026.1"/>
</dbReference>